<dbReference type="FunFam" id="3.40.109.10:FF:000001">
    <property type="entry name" value="Nitroreductase family"/>
    <property type="match status" value="1"/>
</dbReference>
<comment type="subcellular location">
    <subcellularLocation>
        <location evidence="2">Cytoplasm</location>
    </subcellularLocation>
    <subcellularLocation>
        <location evidence="1">Nucleus</location>
    </subcellularLocation>
</comment>
<protein>
    <submittedName>
        <fullName evidence="7">Nitroreductase family protein</fullName>
    </submittedName>
</protein>
<dbReference type="PANTHER" id="PTHR43035:SF4">
    <property type="entry name" value="NITROREDUCTASE FAMILY PROTEIN (AFU_ORTHOLOGUE AFUA_3G03530)"/>
    <property type="match status" value="1"/>
</dbReference>
<comment type="similarity">
    <text evidence="3">Belongs to the nitroreductase family.</text>
</comment>
<dbReference type="GO" id="GO:0005634">
    <property type="term" value="C:nucleus"/>
    <property type="evidence" value="ECO:0007669"/>
    <property type="project" value="UniProtKB-SubCell"/>
</dbReference>
<dbReference type="InterPro" id="IPR033877">
    <property type="entry name" value="Frm2/Hbn1"/>
</dbReference>
<dbReference type="Proteomes" id="UP000033710">
    <property type="component" value="Unassembled WGS sequence"/>
</dbReference>
<evidence type="ECO:0000256" key="5">
    <source>
        <dbReference type="ARBA" id="ARBA00023002"/>
    </source>
</evidence>
<evidence type="ECO:0000256" key="1">
    <source>
        <dbReference type="ARBA" id="ARBA00004123"/>
    </source>
</evidence>
<dbReference type="EMBL" id="AXCR01000008">
    <property type="protein sequence ID" value="KJR83996.1"/>
    <property type="molecule type" value="Genomic_DNA"/>
</dbReference>
<sequence>MAPPTNLTTDQWLSAAAYRRTVYTLKDTSHVPDARIEEIVKQVLSSNPSPYNAQVDRVTIVLGPKHKQLWQIIIDTVQPVLEQAGPGVWDAMRPRFEGHKSAYGSVLFWVSDKALDDARETHKMAAQALPQFAEHASAIAQILTWTALELEGFGANLQHFGIFPGVSTALQAFLGLPADYSLKAHINFGEEAGEHPAKPAKLPLSETLKIVT</sequence>
<reference evidence="7 8" key="2">
    <citation type="journal article" date="2015" name="Eukaryot. Cell">
        <title>Asexual propagation of a virulent clone complex in a human and feline outbreak of sporotrichosis.</title>
        <authorList>
            <person name="Teixeira Mde M."/>
            <person name="Rodrigues A.M."/>
            <person name="Tsui C.K."/>
            <person name="de Almeida L.G."/>
            <person name="Van Diepeningen A.D."/>
            <person name="van den Ende B.G."/>
            <person name="Fernandes G.F."/>
            <person name="Kano R."/>
            <person name="Hamelin R.C."/>
            <person name="Lopes-Bezerra L.M."/>
            <person name="Vasconcelos A.T."/>
            <person name="de Hoog S."/>
            <person name="de Camargo Z.P."/>
            <person name="Felipe M.S."/>
        </authorList>
    </citation>
    <scope>NUCLEOTIDE SEQUENCE [LARGE SCALE GENOMIC DNA]</scope>
    <source>
        <strain evidence="7 8">1099-18</strain>
    </source>
</reference>
<dbReference type="VEuPathDB" id="FungiDB:SPSK_00333"/>
<dbReference type="RefSeq" id="XP_016586672.1">
    <property type="nucleotide sequence ID" value="XM_016727307.1"/>
</dbReference>
<dbReference type="AlphaFoldDB" id="A0A0F2M753"/>
<dbReference type="PANTHER" id="PTHR43035">
    <property type="entry name" value="FATTY ACID REPRESSION MUTANT PROTEIN 2-RELATED"/>
    <property type="match status" value="1"/>
</dbReference>
<evidence type="ECO:0000256" key="4">
    <source>
        <dbReference type="ARBA" id="ARBA00022490"/>
    </source>
</evidence>
<reference evidence="7 8" key="1">
    <citation type="journal article" date="2014" name="BMC Genomics">
        <title>Comparative genomics of the major fungal agents of human and animal Sporotrichosis: Sporothrix schenckii and Sporothrix brasiliensis.</title>
        <authorList>
            <person name="Teixeira M.M."/>
            <person name="de Almeida L.G."/>
            <person name="Kubitschek-Barreira P."/>
            <person name="Alves F.L."/>
            <person name="Kioshima E.S."/>
            <person name="Abadio A.K."/>
            <person name="Fernandes L."/>
            <person name="Derengowski L.S."/>
            <person name="Ferreira K.S."/>
            <person name="Souza R.C."/>
            <person name="Ruiz J.C."/>
            <person name="de Andrade N.C."/>
            <person name="Paes H.C."/>
            <person name="Nicola A.M."/>
            <person name="Albuquerque P."/>
            <person name="Gerber A.L."/>
            <person name="Martins V.P."/>
            <person name="Peconick L.D."/>
            <person name="Neto A.V."/>
            <person name="Chaucanez C.B."/>
            <person name="Silva P.A."/>
            <person name="Cunha O.L."/>
            <person name="de Oliveira F.F."/>
            <person name="dos Santos T.C."/>
            <person name="Barros A.L."/>
            <person name="Soares M.A."/>
            <person name="de Oliveira L.M."/>
            <person name="Marini M.M."/>
            <person name="Villalobos-Duno H."/>
            <person name="Cunha M.M."/>
            <person name="de Hoog S."/>
            <person name="da Silveira J.F."/>
            <person name="Henrissat B."/>
            <person name="Nino-Vega G.A."/>
            <person name="Cisalpino P.S."/>
            <person name="Mora-Montes H.M."/>
            <person name="Almeida S.R."/>
            <person name="Stajich J.E."/>
            <person name="Lopes-Bezerra L.M."/>
            <person name="Vasconcelos A.T."/>
            <person name="Felipe M.S."/>
        </authorList>
    </citation>
    <scope>NUCLEOTIDE SEQUENCE [LARGE SCALE GENOMIC DNA]</scope>
    <source>
        <strain evidence="7 8">1099-18</strain>
    </source>
</reference>
<dbReference type="GO" id="GO:0034599">
    <property type="term" value="P:cellular response to oxidative stress"/>
    <property type="evidence" value="ECO:0007669"/>
    <property type="project" value="InterPro"/>
</dbReference>
<dbReference type="OrthoDB" id="2138173at2759"/>
<gene>
    <name evidence="7" type="ORF">SPSK_00333</name>
</gene>
<evidence type="ECO:0000256" key="2">
    <source>
        <dbReference type="ARBA" id="ARBA00004496"/>
    </source>
</evidence>
<evidence type="ECO:0000313" key="7">
    <source>
        <dbReference type="EMBL" id="KJR83996.1"/>
    </source>
</evidence>
<evidence type="ECO:0000256" key="3">
    <source>
        <dbReference type="ARBA" id="ARBA00007118"/>
    </source>
</evidence>
<dbReference type="SUPFAM" id="SSF55469">
    <property type="entry name" value="FMN-dependent nitroreductase-like"/>
    <property type="match status" value="1"/>
</dbReference>
<dbReference type="Gene3D" id="3.40.109.10">
    <property type="entry name" value="NADH Oxidase"/>
    <property type="match status" value="1"/>
</dbReference>
<keyword evidence="5" id="KW-0560">Oxidoreductase</keyword>
<evidence type="ECO:0000256" key="6">
    <source>
        <dbReference type="ARBA" id="ARBA00023242"/>
    </source>
</evidence>
<dbReference type="GeneID" id="27662584"/>
<evidence type="ECO:0000313" key="8">
    <source>
        <dbReference type="Proteomes" id="UP000033710"/>
    </source>
</evidence>
<dbReference type="InterPro" id="IPR000415">
    <property type="entry name" value="Nitroreductase-like"/>
</dbReference>
<name>A0A0F2M753_SPOSC</name>
<organism evidence="7 8">
    <name type="scientific">Sporothrix schenckii 1099-18</name>
    <dbReference type="NCBI Taxonomy" id="1397361"/>
    <lineage>
        <taxon>Eukaryota</taxon>
        <taxon>Fungi</taxon>
        <taxon>Dikarya</taxon>
        <taxon>Ascomycota</taxon>
        <taxon>Pezizomycotina</taxon>
        <taxon>Sordariomycetes</taxon>
        <taxon>Sordariomycetidae</taxon>
        <taxon>Ophiostomatales</taxon>
        <taxon>Ophiostomataceae</taxon>
        <taxon>Sporothrix</taxon>
    </lineage>
</organism>
<dbReference type="GO" id="GO:0016491">
    <property type="term" value="F:oxidoreductase activity"/>
    <property type="evidence" value="ECO:0007669"/>
    <property type="project" value="UniProtKB-KW"/>
</dbReference>
<proteinExistence type="inferred from homology"/>
<keyword evidence="6" id="KW-0539">Nucleus</keyword>
<accession>A0A0F2M753</accession>
<dbReference type="GO" id="GO:0005737">
    <property type="term" value="C:cytoplasm"/>
    <property type="evidence" value="ECO:0007669"/>
    <property type="project" value="UniProtKB-SubCell"/>
</dbReference>
<dbReference type="KEGG" id="ssck:SPSK_00333"/>
<comment type="caution">
    <text evidence="7">The sequence shown here is derived from an EMBL/GenBank/DDBJ whole genome shotgun (WGS) entry which is preliminary data.</text>
</comment>
<keyword evidence="4" id="KW-0963">Cytoplasm</keyword>